<gene>
    <name evidence="1" type="ORF">N7498_006815</name>
</gene>
<protein>
    <recommendedName>
        <fullName evidence="3">Methyltransferase domain-containing protein</fullName>
    </recommendedName>
</protein>
<sequence>MLGFVKRLLGGARNDVYGLDHLVLNVQLPPQSMWMNMGYWESTVDFPQACQALLDLVLTAGLLTDKGLSIRVLDVGCGCGDQSLHLIGLRKGVSLARSKSDLTTALQHRSSAESQRPVPLVDTYIGITLEPAQAALAQSRIGGARSHLEKSSVQMSAGIFRADASDPSSWSGDLLNSITKLATSCGENDTSTWLLALDTMYHFRPSRLPLLQYARSTLQASLMAFDLILADGVTRREHFILRIVCWLTGSPLSNFITRDEYLSMLVAAGYDPSRIEIRDVSRHVFTGLSSFLGGRIKEAQPYGMKMGKFRAAKMVFGWWARSGVVRGVVVVARR</sequence>
<proteinExistence type="predicted"/>
<dbReference type="OrthoDB" id="61390at2759"/>
<keyword evidence="2" id="KW-1185">Reference proteome</keyword>
<dbReference type="Proteomes" id="UP001150904">
    <property type="component" value="Unassembled WGS sequence"/>
</dbReference>
<name>A0A9W9MIY4_9EURO</name>
<organism evidence="1 2">
    <name type="scientific">Penicillium cinerascens</name>
    <dbReference type="NCBI Taxonomy" id="70096"/>
    <lineage>
        <taxon>Eukaryota</taxon>
        <taxon>Fungi</taxon>
        <taxon>Dikarya</taxon>
        <taxon>Ascomycota</taxon>
        <taxon>Pezizomycotina</taxon>
        <taxon>Eurotiomycetes</taxon>
        <taxon>Eurotiomycetidae</taxon>
        <taxon>Eurotiales</taxon>
        <taxon>Aspergillaceae</taxon>
        <taxon>Penicillium</taxon>
    </lineage>
</organism>
<evidence type="ECO:0000313" key="1">
    <source>
        <dbReference type="EMBL" id="KAJ5202152.1"/>
    </source>
</evidence>
<dbReference type="Gene3D" id="3.40.50.150">
    <property type="entry name" value="Vaccinia Virus protein VP39"/>
    <property type="match status" value="1"/>
</dbReference>
<dbReference type="AlphaFoldDB" id="A0A9W9MIY4"/>
<reference evidence="1" key="1">
    <citation type="submission" date="2022-12" db="EMBL/GenBank/DDBJ databases">
        <authorList>
            <person name="Petersen C."/>
        </authorList>
    </citation>
    <scope>NUCLEOTIDE SEQUENCE</scope>
    <source>
        <strain evidence="1">IBT 15544</strain>
    </source>
</reference>
<dbReference type="SUPFAM" id="SSF53335">
    <property type="entry name" value="S-adenosyl-L-methionine-dependent methyltransferases"/>
    <property type="match status" value="1"/>
</dbReference>
<dbReference type="RefSeq" id="XP_058308068.1">
    <property type="nucleotide sequence ID" value="XM_058453877.1"/>
</dbReference>
<dbReference type="InterPro" id="IPR029063">
    <property type="entry name" value="SAM-dependent_MTases_sf"/>
</dbReference>
<reference evidence="1" key="2">
    <citation type="journal article" date="2023" name="IMA Fungus">
        <title>Comparative genomic study of the Penicillium genus elucidates a diverse pangenome and 15 lateral gene transfer events.</title>
        <authorList>
            <person name="Petersen C."/>
            <person name="Sorensen T."/>
            <person name="Nielsen M.R."/>
            <person name="Sondergaard T.E."/>
            <person name="Sorensen J.L."/>
            <person name="Fitzpatrick D.A."/>
            <person name="Frisvad J.C."/>
            <person name="Nielsen K.L."/>
        </authorList>
    </citation>
    <scope>NUCLEOTIDE SEQUENCE</scope>
    <source>
        <strain evidence="1">IBT 15544</strain>
    </source>
</reference>
<accession>A0A9W9MIY4</accession>
<comment type="caution">
    <text evidence="1">The sequence shown here is derived from an EMBL/GenBank/DDBJ whole genome shotgun (WGS) entry which is preliminary data.</text>
</comment>
<dbReference type="GeneID" id="83181178"/>
<evidence type="ECO:0000313" key="2">
    <source>
        <dbReference type="Proteomes" id="UP001150904"/>
    </source>
</evidence>
<evidence type="ECO:0008006" key="3">
    <source>
        <dbReference type="Google" id="ProtNLM"/>
    </source>
</evidence>
<dbReference type="EMBL" id="JAPQKR010000013">
    <property type="protein sequence ID" value="KAJ5202152.1"/>
    <property type="molecule type" value="Genomic_DNA"/>
</dbReference>